<sequence>KCQKRLPDAEAGVCDGLEVVASNGKKSPLLRIPDGVKIYKIEEFGGVPVYFQQDGAPTHTTKIVQDWCAANFYHFWSKELWPLSSPDCNPLDLA</sequence>
<gene>
    <name evidence="1" type="ORF">FKW44_010693</name>
</gene>
<dbReference type="InterPro" id="IPR036397">
    <property type="entry name" value="RNaseH_sf"/>
</dbReference>
<proteinExistence type="predicted"/>
<accession>A0A7T8HGY7</accession>
<dbReference type="Gene3D" id="3.30.420.10">
    <property type="entry name" value="Ribonuclease H-like superfamily/Ribonuclease H"/>
    <property type="match status" value="1"/>
</dbReference>
<dbReference type="AlphaFoldDB" id="A0A7T8HGY7"/>
<evidence type="ECO:0000313" key="1">
    <source>
        <dbReference type="EMBL" id="QQP49879.1"/>
    </source>
</evidence>
<dbReference type="Proteomes" id="UP000595437">
    <property type="component" value="Chromosome 7"/>
</dbReference>
<dbReference type="GO" id="GO:0003676">
    <property type="term" value="F:nucleic acid binding"/>
    <property type="evidence" value="ECO:0007669"/>
    <property type="project" value="InterPro"/>
</dbReference>
<dbReference type="EMBL" id="CP045896">
    <property type="protein sequence ID" value="QQP49879.1"/>
    <property type="molecule type" value="Genomic_DNA"/>
</dbReference>
<reference evidence="2" key="1">
    <citation type="submission" date="2021-01" db="EMBL/GenBank/DDBJ databases">
        <title>Caligus Genome Assembly.</title>
        <authorList>
            <person name="Gallardo-Escarate C."/>
        </authorList>
    </citation>
    <scope>NUCLEOTIDE SEQUENCE [LARGE SCALE GENOMIC DNA]</scope>
</reference>
<feature type="non-terminal residue" evidence="1">
    <location>
        <position position="1"/>
    </location>
</feature>
<protein>
    <submittedName>
        <fullName evidence="1">Transposable element</fullName>
    </submittedName>
</protein>
<feature type="non-terminal residue" evidence="1">
    <location>
        <position position="94"/>
    </location>
</feature>
<dbReference type="OrthoDB" id="9981685at2759"/>
<organism evidence="1 2">
    <name type="scientific">Caligus rogercresseyi</name>
    <name type="common">Sea louse</name>
    <dbReference type="NCBI Taxonomy" id="217165"/>
    <lineage>
        <taxon>Eukaryota</taxon>
        <taxon>Metazoa</taxon>
        <taxon>Ecdysozoa</taxon>
        <taxon>Arthropoda</taxon>
        <taxon>Crustacea</taxon>
        <taxon>Multicrustacea</taxon>
        <taxon>Hexanauplia</taxon>
        <taxon>Copepoda</taxon>
        <taxon>Siphonostomatoida</taxon>
        <taxon>Caligidae</taxon>
        <taxon>Caligus</taxon>
    </lineage>
</organism>
<name>A0A7T8HGY7_CALRO</name>
<keyword evidence="2" id="KW-1185">Reference proteome</keyword>
<evidence type="ECO:0000313" key="2">
    <source>
        <dbReference type="Proteomes" id="UP000595437"/>
    </source>
</evidence>